<dbReference type="KEGG" id="dku:Desku_1619"/>
<sequence>MIIDLQKRLQEKMKKTLPPHAFSVENSRTMPEIRQMVEEALILAKAGNLSGAVDAAYMAGYTAAYAEAVEMLRGALKGCLPGAGANNGQ</sequence>
<dbReference type="EMBL" id="CP002770">
    <property type="protein sequence ID" value="AEG15199.1"/>
    <property type="molecule type" value="Genomic_DNA"/>
</dbReference>
<name>A0AAU8PHS7_DESK7</name>
<dbReference type="AlphaFoldDB" id="A0AAU8PHS7"/>
<evidence type="ECO:0000313" key="2">
    <source>
        <dbReference type="Proteomes" id="UP000009229"/>
    </source>
</evidence>
<gene>
    <name evidence="1" type="ordered locus">Desku_1619</name>
</gene>
<evidence type="ECO:0000313" key="1">
    <source>
        <dbReference type="EMBL" id="AEG15199.1"/>
    </source>
</evidence>
<organism evidence="1 2">
    <name type="scientific">Desulfofundulus kuznetsovii (strain DSM 6115 / VKM B-1805 / 17)</name>
    <name type="common">Desulfotomaculum kuznetsovii</name>
    <dbReference type="NCBI Taxonomy" id="760568"/>
    <lineage>
        <taxon>Bacteria</taxon>
        <taxon>Bacillati</taxon>
        <taxon>Bacillota</taxon>
        <taxon>Clostridia</taxon>
        <taxon>Eubacteriales</taxon>
        <taxon>Peptococcaceae</taxon>
        <taxon>Desulfofundulus</taxon>
    </lineage>
</organism>
<proteinExistence type="predicted"/>
<dbReference type="Proteomes" id="UP000009229">
    <property type="component" value="Chromosome"/>
</dbReference>
<keyword evidence="2" id="KW-1185">Reference proteome</keyword>
<evidence type="ECO:0008006" key="3">
    <source>
        <dbReference type="Google" id="ProtNLM"/>
    </source>
</evidence>
<dbReference type="RefSeq" id="WP_013822714.1">
    <property type="nucleotide sequence ID" value="NC_015573.1"/>
</dbReference>
<protein>
    <recommendedName>
        <fullName evidence="3">HEPN domain-containing protein</fullName>
    </recommendedName>
</protein>
<reference evidence="2" key="1">
    <citation type="submission" date="2011-05" db="EMBL/GenBank/DDBJ databases">
        <title>Complete sequence of Desulfotomaculum kuznetsovii DSM 6115.</title>
        <authorList>
            <person name="Lucas S."/>
            <person name="Han J."/>
            <person name="Lapidus A."/>
            <person name="Cheng J.-F."/>
            <person name="Goodwin L."/>
            <person name="Pitluck S."/>
            <person name="Peters L."/>
            <person name="Mikhailova N."/>
            <person name="Lu M."/>
            <person name="Saunders E."/>
            <person name="Han C."/>
            <person name="Tapia R."/>
            <person name="Land M."/>
            <person name="Hauser L."/>
            <person name="Kyrpides N."/>
            <person name="Ivanova N."/>
            <person name="Pagani I."/>
            <person name="Nazina T."/>
            <person name="Ivanova A."/>
            <person name="Parshina S."/>
            <person name="Kuever J."/>
            <person name="Muyzer G."/>
            <person name="Plugge C."/>
            <person name="Stams A."/>
            <person name="Woyke T."/>
        </authorList>
    </citation>
    <scope>NUCLEOTIDE SEQUENCE [LARGE SCALE GENOMIC DNA]</scope>
    <source>
        <strain evidence="2">DSM 6115 / VKM B-1805 / 17</strain>
    </source>
</reference>
<accession>A0AAU8PHS7</accession>